<name>A0A8K0UDW5_9AGAR</name>
<reference evidence="2" key="1">
    <citation type="journal article" date="2021" name="New Phytol.">
        <title>Evolutionary innovations through gain and loss of genes in the ectomycorrhizal Boletales.</title>
        <authorList>
            <person name="Wu G."/>
            <person name="Miyauchi S."/>
            <person name="Morin E."/>
            <person name="Kuo A."/>
            <person name="Drula E."/>
            <person name="Varga T."/>
            <person name="Kohler A."/>
            <person name="Feng B."/>
            <person name="Cao Y."/>
            <person name="Lipzen A."/>
            <person name="Daum C."/>
            <person name="Hundley H."/>
            <person name="Pangilinan J."/>
            <person name="Johnson J."/>
            <person name="Barry K."/>
            <person name="LaButti K."/>
            <person name="Ng V."/>
            <person name="Ahrendt S."/>
            <person name="Min B."/>
            <person name="Choi I.G."/>
            <person name="Park H."/>
            <person name="Plett J.M."/>
            <person name="Magnuson J."/>
            <person name="Spatafora J.W."/>
            <person name="Nagy L.G."/>
            <person name="Henrissat B."/>
            <person name="Grigoriev I.V."/>
            <person name="Yang Z.L."/>
            <person name="Xu J."/>
            <person name="Martin F.M."/>
        </authorList>
    </citation>
    <scope>NUCLEOTIDE SEQUENCE</scope>
    <source>
        <strain evidence="2">KKN 215</strain>
    </source>
</reference>
<gene>
    <name evidence="2" type="ORF">BXZ70DRAFT_1013241</name>
</gene>
<proteinExistence type="predicted"/>
<feature type="compositionally biased region" description="Low complexity" evidence="1">
    <location>
        <begin position="189"/>
        <end position="199"/>
    </location>
</feature>
<feature type="region of interest" description="Disordered" evidence="1">
    <location>
        <begin position="254"/>
        <end position="307"/>
    </location>
</feature>
<organism evidence="2 3">
    <name type="scientific">Cristinia sonorae</name>
    <dbReference type="NCBI Taxonomy" id="1940300"/>
    <lineage>
        <taxon>Eukaryota</taxon>
        <taxon>Fungi</taxon>
        <taxon>Dikarya</taxon>
        <taxon>Basidiomycota</taxon>
        <taxon>Agaricomycotina</taxon>
        <taxon>Agaricomycetes</taxon>
        <taxon>Agaricomycetidae</taxon>
        <taxon>Agaricales</taxon>
        <taxon>Pleurotineae</taxon>
        <taxon>Stephanosporaceae</taxon>
        <taxon>Cristinia</taxon>
    </lineage>
</organism>
<comment type="caution">
    <text evidence="2">The sequence shown here is derived from an EMBL/GenBank/DDBJ whole genome shotgun (WGS) entry which is preliminary data.</text>
</comment>
<sequence>MANPTCYASKGTYKYLYLASTCSSTTRTSALPVPWNSSFVYPPPSLCHLLHPPPIMAAYAYHSQDIDDLRSIMRTPSGSPSRDFRRKHYEWSPSGDLPFNAVSTRQVQINRHKDTRYTYAGDEYDRSSIKIDRDEARRLKLRPSVSIHNREEEVGDERDESHFPPRPNTPFPSNVTLLPSLMDDDSDTDSSGSSGLPTPVDEDDRALALAGFYPGRGFACPSSLSVLSSAAREDGDDAHDRMLALANFRANMTGPSTLVQPPAYPVHGSDQNDASALNPSGASTSDSRRYPGLSGGRAKPKQRKRAVAISRGPFSCGGFAMDNDEGALGGF</sequence>
<feature type="compositionally biased region" description="Polar residues" evidence="1">
    <location>
        <begin position="269"/>
        <end position="285"/>
    </location>
</feature>
<accession>A0A8K0UDW5</accession>
<evidence type="ECO:0000313" key="2">
    <source>
        <dbReference type="EMBL" id="KAH8073393.1"/>
    </source>
</evidence>
<dbReference type="AlphaFoldDB" id="A0A8K0UDW5"/>
<dbReference type="Proteomes" id="UP000813824">
    <property type="component" value="Unassembled WGS sequence"/>
</dbReference>
<feature type="region of interest" description="Disordered" evidence="1">
    <location>
        <begin position="148"/>
        <end position="202"/>
    </location>
</feature>
<keyword evidence="3" id="KW-1185">Reference proteome</keyword>
<dbReference type="EMBL" id="JAEVFJ010000074">
    <property type="protein sequence ID" value="KAH8073393.1"/>
    <property type="molecule type" value="Genomic_DNA"/>
</dbReference>
<evidence type="ECO:0000313" key="3">
    <source>
        <dbReference type="Proteomes" id="UP000813824"/>
    </source>
</evidence>
<protein>
    <submittedName>
        <fullName evidence="2">Uncharacterized protein</fullName>
    </submittedName>
</protein>
<dbReference type="OrthoDB" id="10622286at2759"/>
<evidence type="ECO:0000256" key="1">
    <source>
        <dbReference type="SAM" id="MobiDB-lite"/>
    </source>
</evidence>